<keyword evidence="1" id="KW-0812">Transmembrane</keyword>
<accession>A0A7W4P1U1</accession>
<feature type="transmembrane region" description="Helical" evidence="1">
    <location>
        <begin position="70"/>
        <end position="87"/>
    </location>
</feature>
<feature type="transmembrane region" description="Helical" evidence="1">
    <location>
        <begin position="93"/>
        <end position="112"/>
    </location>
</feature>
<keyword evidence="1" id="KW-0472">Membrane</keyword>
<protein>
    <submittedName>
        <fullName evidence="2">Uncharacterized protein</fullName>
    </submittedName>
</protein>
<evidence type="ECO:0000256" key="1">
    <source>
        <dbReference type="SAM" id="Phobius"/>
    </source>
</evidence>
<name>A0A7W4P1U1_9PROT</name>
<dbReference type="EMBL" id="JABEQE010000028">
    <property type="protein sequence ID" value="MBB2174104.1"/>
    <property type="molecule type" value="Genomic_DNA"/>
</dbReference>
<dbReference type="RefSeq" id="WP_182980569.1">
    <property type="nucleotide sequence ID" value="NZ_BAABGB010000009.1"/>
</dbReference>
<gene>
    <name evidence="2" type="ORF">HLH35_18645</name>
</gene>
<sequence length="115" mass="13232">MSVGACVERQRTVTSFRDSRFYGSRVDAAKAEKGWLSEEEFIRLGQHEYQDYRQTHYACDYRSHGMNVDVGGVFRFVVILAIGYGLLELLVCFLRSSSTTIIAALILLWFGLRRR</sequence>
<reference evidence="2 3" key="1">
    <citation type="submission" date="2020-04" db="EMBL/GenBank/DDBJ databases">
        <title>Description of novel Gluconacetobacter.</title>
        <authorList>
            <person name="Sombolestani A."/>
        </authorList>
    </citation>
    <scope>NUCLEOTIDE SEQUENCE [LARGE SCALE GENOMIC DNA]</scope>
    <source>
        <strain evidence="2 3">LMG 27724</strain>
    </source>
</reference>
<proteinExistence type="predicted"/>
<evidence type="ECO:0000313" key="2">
    <source>
        <dbReference type="EMBL" id="MBB2174104.1"/>
    </source>
</evidence>
<comment type="caution">
    <text evidence="2">The sequence shown here is derived from an EMBL/GenBank/DDBJ whole genome shotgun (WGS) entry which is preliminary data.</text>
</comment>
<evidence type="ECO:0000313" key="3">
    <source>
        <dbReference type="Proteomes" id="UP000577891"/>
    </source>
</evidence>
<keyword evidence="3" id="KW-1185">Reference proteome</keyword>
<organism evidence="2 3">
    <name type="scientific">Gluconacetobacter asukensis</name>
    <dbReference type="NCBI Taxonomy" id="1017181"/>
    <lineage>
        <taxon>Bacteria</taxon>
        <taxon>Pseudomonadati</taxon>
        <taxon>Pseudomonadota</taxon>
        <taxon>Alphaproteobacteria</taxon>
        <taxon>Acetobacterales</taxon>
        <taxon>Acetobacteraceae</taxon>
        <taxon>Gluconacetobacter</taxon>
    </lineage>
</organism>
<dbReference type="Proteomes" id="UP000577891">
    <property type="component" value="Unassembled WGS sequence"/>
</dbReference>
<keyword evidence="1" id="KW-1133">Transmembrane helix</keyword>
<dbReference type="AlphaFoldDB" id="A0A7W4P1U1"/>